<dbReference type="GO" id="GO:0006508">
    <property type="term" value="P:proteolysis"/>
    <property type="evidence" value="ECO:0007669"/>
    <property type="project" value="InterPro"/>
</dbReference>
<dbReference type="Pfam" id="PF00656">
    <property type="entry name" value="Peptidase_C14"/>
    <property type="match status" value="1"/>
</dbReference>
<dbReference type="PANTHER" id="PTHR48104">
    <property type="entry name" value="METACASPASE-4"/>
    <property type="match status" value="1"/>
</dbReference>
<dbReference type="PANTHER" id="PTHR48104:SF30">
    <property type="entry name" value="METACASPASE-1"/>
    <property type="match status" value="1"/>
</dbReference>
<evidence type="ECO:0000313" key="4">
    <source>
        <dbReference type="Proteomes" id="UP001152130"/>
    </source>
</evidence>
<dbReference type="GO" id="GO:0004197">
    <property type="term" value="F:cysteine-type endopeptidase activity"/>
    <property type="evidence" value="ECO:0007669"/>
    <property type="project" value="InterPro"/>
</dbReference>
<comment type="caution">
    <text evidence="3">The sequence shown here is derived from an EMBL/GenBank/DDBJ whole genome shotgun (WGS) entry which is preliminary data.</text>
</comment>
<dbReference type="Proteomes" id="UP001152130">
    <property type="component" value="Unassembled WGS sequence"/>
</dbReference>
<keyword evidence="4" id="KW-1185">Reference proteome</keyword>
<feature type="domain" description="Peptidase C14 caspase" evidence="2">
    <location>
        <begin position="11"/>
        <end position="302"/>
    </location>
</feature>
<evidence type="ECO:0000259" key="2">
    <source>
        <dbReference type="Pfam" id="PF00656"/>
    </source>
</evidence>
<dbReference type="AlphaFoldDB" id="A0A9W8PE36"/>
<evidence type="ECO:0000256" key="1">
    <source>
        <dbReference type="ARBA" id="ARBA00009005"/>
    </source>
</evidence>
<sequence length="684" mass="76298">MTEGTTTTPNKWAILIGIDYYDNSKEPAPLSTSHTTANRNRIQPKNLDGCVNDACAVRQYLINKVQVHPDNITTLLAPHANHNYAYPLPSSYQEPTYANIVKALQIPKGAKANDLVYVHYSGHGARLTTIFNKNDTEGDNLSDEAFVPSDVSHYGCYLRDAELGFFLNQMANAGLTVTAVLDCCHSGGALRWSEDRHLGQTRGIPEVYETDTDKDRSIIDKDSDQWHEWIACRARRQHGFFALTACQASEAARERCDSVATHGLLTYCLLKILDNSPMDIVSITVQSNRSFFSDELRPTVYSLTVKSDPVGLLNKHLTDRRIRLDGGSIQGVRKGSVYSIVQTHHQTDQRPAESEVLAQVQVTRVETGESIARALPLEKTRWGEIREGCQAILRSLPTSKRSTVCFKIPDKSIRDSLEEDWGRIDGNRTWLSLIDTHANFAVTIDEKDNFHIADDDEELGPVVQAVLNPIPSSDLSGLVYRLEHLARFNMTKRLSNSRADPEAAPLIKVNIEPCDSDDDTEPLPARVGDPGSGLFEVQEGQEFRIKITNVTQRSLGCVVMGCVSEIGVHKLFPGQQSSYELEAGKSVNPRFRFGVSSDFRKKAVQANISIVEMVKVFVCTPARDLSSLELKPLVVSERGYEDVSPVDLDELLAELDTQRYVYCVPDEVLEWKTEDLKFRISLEG</sequence>
<comment type="similarity">
    <text evidence="1">Belongs to the peptidase C14B family.</text>
</comment>
<name>A0A9W8PE36_9HYPO</name>
<dbReference type="Gene3D" id="3.40.50.1460">
    <property type="match status" value="1"/>
</dbReference>
<dbReference type="InterPro" id="IPR050452">
    <property type="entry name" value="Metacaspase"/>
</dbReference>
<organism evidence="3 4">
    <name type="scientific">Fusarium irregulare</name>
    <dbReference type="NCBI Taxonomy" id="2494466"/>
    <lineage>
        <taxon>Eukaryota</taxon>
        <taxon>Fungi</taxon>
        <taxon>Dikarya</taxon>
        <taxon>Ascomycota</taxon>
        <taxon>Pezizomycotina</taxon>
        <taxon>Sordariomycetes</taxon>
        <taxon>Hypocreomycetidae</taxon>
        <taxon>Hypocreales</taxon>
        <taxon>Nectriaceae</taxon>
        <taxon>Fusarium</taxon>
        <taxon>Fusarium incarnatum-equiseti species complex</taxon>
    </lineage>
</organism>
<dbReference type="GO" id="GO:0005737">
    <property type="term" value="C:cytoplasm"/>
    <property type="evidence" value="ECO:0007669"/>
    <property type="project" value="TreeGrafter"/>
</dbReference>
<reference evidence="3" key="1">
    <citation type="submission" date="2022-10" db="EMBL/GenBank/DDBJ databases">
        <title>Fusarium specimens isolated from Avocado Roots.</title>
        <authorList>
            <person name="Stajich J."/>
            <person name="Roper C."/>
            <person name="Heimlech-Rivalta G."/>
        </authorList>
    </citation>
    <scope>NUCLEOTIDE SEQUENCE</scope>
    <source>
        <strain evidence="3">CF00143</strain>
    </source>
</reference>
<protein>
    <recommendedName>
        <fullName evidence="2">Peptidase C14 caspase domain-containing protein</fullName>
    </recommendedName>
</protein>
<dbReference type="InterPro" id="IPR011600">
    <property type="entry name" value="Pept_C14_caspase"/>
</dbReference>
<evidence type="ECO:0000313" key="3">
    <source>
        <dbReference type="EMBL" id="KAJ4003099.1"/>
    </source>
</evidence>
<gene>
    <name evidence="3" type="ORF">NW766_012417</name>
</gene>
<dbReference type="EMBL" id="JAPDHF010000028">
    <property type="protein sequence ID" value="KAJ4003099.1"/>
    <property type="molecule type" value="Genomic_DNA"/>
</dbReference>
<accession>A0A9W8PE36</accession>
<proteinExistence type="inferred from homology"/>